<sequence>MSQQGKLFEDLESADEPDLTDLAPSRDQWLRVPALAFEMWVQNVATSDGQNAYSDQTIRQYRSMFNSFIRFVAEHQTTVLSVGPDLTHDFLTSLQGRDPGEPGMAADARKTTTLPAHRSTLKRHSDLIDDVMNHLVARGYRKANPVLKASRMLGGCHDTSRIVCLPTEIDARLQTYLLEEMDVANWSSRRTRALLLLLAGGGITASQAAEARLDQFVFNDVVPSFDCTPENDQDGYRAALAPFCVRAIREWVQERREGVGPKNAEPDVAFPGKNGQALSTVSVYKSVRDVLRAIDFHGDDMGPRVLRTTYARRQLLAGATVSEVALLLGIQNTRMVERLVRMTPTHTGYVPI</sequence>
<dbReference type="GO" id="GO:0015074">
    <property type="term" value="P:DNA integration"/>
    <property type="evidence" value="ECO:0007669"/>
    <property type="project" value="InterPro"/>
</dbReference>
<proteinExistence type="predicted"/>
<dbReference type="AlphaFoldDB" id="A0A5E4VWK5"/>
<name>A0A5E4VWK5_9BURK</name>
<feature type="domain" description="Tyr recombinase" evidence="4">
    <location>
        <begin position="164"/>
        <end position="352"/>
    </location>
</feature>
<evidence type="ECO:0000313" key="5">
    <source>
        <dbReference type="EMBL" id="VVE15909.1"/>
    </source>
</evidence>
<dbReference type="EMBL" id="CABPRY010000006">
    <property type="protein sequence ID" value="VVE15909.1"/>
    <property type="molecule type" value="Genomic_DNA"/>
</dbReference>
<accession>A0A5E4VWK5</accession>
<dbReference type="GO" id="GO:0006310">
    <property type="term" value="P:DNA recombination"/>
    <property type="evidence" value="ECO:0007669"/>
    <property type="project" value="UniProtKB-KW"/>
</dbReference>
<protein>
    <submittedName>
        <fullName evidence="5">Tyrosine recombinase XerC</fullName>
    </submittedName>
</protein>
<dbReference type="Proteomes" id="UP000396788">
    <property type="component" value="Unassembled WGS sequence"/>
</dbReference>
<dbReference type="Gene3D" id="1.10.443.10">
    <property type="entry name" value="Intergrase catalytic core"/>
    <property type="match status" value="1"/>
</dbReference>
<gene>
    <name evidence="5" type="primary">xerC_4</name>
    <name evidence="5" type="ORF">PCE31107_02889</name>
</gene>
<dbReference type="SUPFAM" id="SSF56349">
    <property type="entry name" value="DNA breaking-rejoining enzymes"/>
    <property type="match status" value="1"/>
</dbReference>
<dbReference type="InterPro" id="IPR013762">
    <property type="entry name" value="Integrase-like_cat_sf"/>
</dbReference>
<dbReference type="Gene3D" id="1.10.150.130">
    <property type="match status" value="1"/>
</dbReference>
<feature type="compositionally biased region" description="Acidic residues" evidence="3">
    <location>
        <begin position="10"/>
        <end position="19"/>
    </location>
</feature>
<keyword evidence="1" id="KW-0238">DNA-binding</keyword>
<evidence type="ECO:0000313" key="6">
    <source>
        <dbReference type="Proteomes" id="UP000396788"/>
    </source>
</evidence>
<dbReference type="InterPro" id="IPR010998">
    <property type="entry name" value="Integrase_recombinase_N"/>
</dbReference>
<dbReference type="InterPro" id="IPR011010">
    <property type="entry name" value="DNA_brk_join_enz"/>
</dbReference>
<dbReference type="PROSITE" id="PS51898">
    <property type="entry name" value="TYR_RECOMBINASE"/>
    <property type="match status" value="1"/>
</dbReference>
<dbReference type="RefSeq" id="WP_150609242.1">
    <property type="nucleotide sequence ID" value="NZ_CABPRY010000006.1"/>
</dbReference>
<dbReference type="Pfam" id="PF00589">
    <property type="entry name" value="Phage_integrase"/>
    <property type="match status" value="1"/>
</dbReference>
<evidence type="ECO:0000259" key="4">
    <source>
        <dbReference type="PROSITE" id="PS51898"/>
    </source>
</evidence>
<evidence type="ECO:0000256" key="3">
    <source>
        <dbReference type="SAM" id="MobiDB-lite"/>
    </source>
</evidence>
<feature type="region of interest" description="Disordered" evidence="3">
    <location>
        <begin position="1"/>
        <end position="22"/>
    </location>
</feature>
<organism evidence="5 6">
    <name type="scientific">Pandoraea cepalis</name>
    <dbReference type="NCBI Taxonomy" id="2508294"/>
    <lineage>
        <taxon>Bacteria</taxon>
        <taxon>Pseudomonadati</taxon>
        <taxon>Pseudomonadota</taxon>
        <taxon>Betaproteobacteria</taxon>
        <taxon>Burkholderiales</taxon>
        <taxon>Burkholderiaceae</taxon>
        <taxon>Pandoraea</taxon>
    </lineage>
</organism>
<reference evidence="5 6" key="1">
    <citation type="submission" date="2019-08" db="EMBL/GenBank/DDBJ databases">
        <authorList>
            <person name="Peeters C."/>
        </authorList>
    </citation>
    <scope>NUCLEOTIDE SEQUENCE [LARGE SCALE GENOMIC DNA]</scope>
    <source>
        <strain evidence="5 6">LMG 31107</strain>
    </source>
</reference>
<evidence type="ECO:0000256" key="1">
    <source>
        <dbReference type="ARBA" id="ARBA00023125"/>
    </source>
</evidence>
<keyword evidence="2" id="KW-0233">DNA recombination</keyword>
<dbReference type="InterPro" id="IPR002104">
    <property type="entry name" value="Integrase_catalytic"/>
</dbReference>
<dbReference type="GO" id="GO:0003677">
    <property type="term" value="F:DNA binding"/>
    <property type="evidence" value="ECO:0007669"/>
    <property type="project" value="UniProtKB-KW"/>
</dbReference>
<evidence type="ECO:0000256" key="2">
    <source>
        <dbReference type="ARBA" id="ARBA00023172"/>
    </source>
</evidence>